<comment type="caution">
    <text evidence="1">The sequence shown here is derived from an EMBL/GenBank/DDBJ whole genome shotgun (WGS) entry which is preliminary data.</text>
</comment>
<protein>
    <submittedName>
        <fullName evidence="1">Uncharacterized protein</fullName>
    </submittedName>
</protein>
<dbReference type="EMBL" id="JAIWYP010000014">
    <property type="protein sequence ID" value="KAH3712616.1"/>
    <property type="molecule type" value="Genomic_DNA"/>
</dbReference>
<keyword evidence="2" id="KW-1185">Reference proteome</keyword>
<sequence>MDLRVLLTQNTQELTSSVQPQDIIRTNVLTNIHEDLTIAIFGYNFPTPGGHVFQQTGTILKLIQVSIKTIVLTNCYEDWTINVTFKVLTSFYKSNIWQIAPSPSGHVCQQTGTIFKIVRDIIGENAPPNCGNVFQATGTMFELIQFIINSNVMTKFHEDWTIHVTFRVKNVPPTCALTNLRTRFHEDEKINAPPPLTIIIFELIQYVIGTYFVTKFHEYRTINLVSMVLTRNAPPNCGHVFQQTETIFKLIKDIIRTNLLTKCHEDQTINVVSRVLTRKNAPPLGSHVFQASVTIFELIHPVNKQMLTPHNARRTPYDGHNVIRTAHHEHTMPK</sequence>
<dbReference type="AlphaFoldDB" id="A0A9D3Z8E7"/>
<organism evidence="1 2">
    <name type="scientific">Dreissena polymorpha</name>
    <name type="common">Zebra mussel</name>
    <name type="synonym">Mytilus polymorpha</name>
    <dbReference type="NCBI Taxonomy" id="45954"/>
    <lineage>
        <taxon>Eukaryota</taxon>
        <taxon>Metazoa</taxon>
        <taxon>Spiralia</taxon>
        <taxon>Lophotrochozoa</taxon>
        <taxon>Mollusca</taxon>
        <taxon>Bivalvia</taxon>
        <taxon>Autobranchia</taxon>
        <taxon>Heteroconchia</taxon>
        <taxon>Euheterodonta</taxon>
        <taxon>Imparidentia</taxon>
        <taxon>Neoheterodontei</taxon>
        <taxon>Myida</taxon>
        <taxon>Dreissenoidea</taxon>
        <taxon>Dreissenidae</taxon>
        <taxon>Dreissena</taxon>
    </lineage>
</organism>
<accession>A0A9D3Z8E7</accession>
<dbReference type="Proteomes" id="UP000828390">
    <property type="component" value="Unassembled WGS sequence"/>
</dbReference>
<reference evidence="1" key="1">
    <citation type="journal article" date="2019" name="bioRxiv">
        <title>The Genome of the Zebra Mussel, Dreissena polymorpha: A Resource for Invasive Species Research.</title>
        <authorList>
            <person name="McCartney M.A."/>
            <person name="Auch B."/>
            <person name="Kono T."/>
            <person name="Mallez S."/>
            <person name="Zhang Y."/>
            <person name="Obille A."/>
            <person name="Becker A."/>
            <person name="Abrahante J.E."/>
            <person name="Garbe J."/>
            <person name="Badalamenti J.P."/>
            <person name="Herman A."/>
            <person name="Mangelson H."/>
            <person name="Liachko I."/>
            <person name="Sullivan S."/>
            <person name="Sone E.D."/>
            <person name="Koren S."/>
            <person name="Silverstein K.A.T."/>
            <person name="Beckman K.B."/>
            <person name="Gohl D.M."/>
        </authorList>
    </citation>
    <scope>NUCLEOTIDE SEQUENCE</scope>
    <source>
        <strain evidence="1">Duluth1</strain>
        <tissue evidence="1">Whole animal</tissue>
    </source>
</reference>
<evidence type="ECO:0000313" key="1">
    <source>
        <dbReference type="EMBL" id="KAH3712616.1"/>
    </source>
</evidence>
<gene>
    <name evidence="1" type="ORF">DPMN_072368</name>
</gene>
<evidence type="ECO:0000313" key="2">
    <source>
        <dbReference type="Proteomes" id="UP000828390"/>
    </source>
</evidence>
<reference evidence="1" key="2">
    <citation type="submission" date="2020-11" db="EMBL/GenBank/DDBJ databases">
        <authorList>
            <person name="McCartney M.A."/>
            <person name="Auch B."/>
            <person name="Kono T."/>
            <person name="Mallez S."/>
            <person name="Becker A."/>
            <person name="Gohl D.M."/>
            <person name="Silverstein K.A.T."/>
            <person name="Koren S."/>
            <person name="Bechman K.B."/>
            <person name="Herman A."/>
            <person name="Abrahante J.E."/>
            <person name="Garbe J."/>
        </authorList>
    </citation>
    <scope>NUCLEOTIDE SEQUENCE</scope>
    <source>
        <strain evidence="1">Duluth1</strain>
        <tissue evidence="1">Whole animal</tissue>
    </source>
</reference>
<name>A0A9D3Z8E7_DREPO</name>
<proteinExistence type="predicted"/>